<feature type="compositionally biased region" description="Polar residues" evidence="1">
    <location>
        <begin position="194"/>
        <end position="209"/>
    </location>
</feature>
<feature type="compositionally biased region" description="Low complexity" evidence="1">
    <location>
        <begin position="166"/>
        <end position="182"/>
    </location>
</feature>
<reference evidence="2" key="1">
    <citation type="journal article" date="2010" name="Science">
        <title>Plasticity of animal genome architecture unmasked by rapid evolution of a pelagic tunicate.</title>
        <authorList>
            <person name="Denoeud F."/>
            <person name="Henriet S."/>
            <person name="Mungpakdee S."/>
            <person name="Aury J.M."/>
            <person name="Da Silva C."/>
            <person name="Brinkmann H."/>
            <person name="Mikhaleva J."/>
            <person name="Olsen L.C."/>
            <person name="Jubin C."/>
            <person name="Canestro C."/>
            <person name="Bouquet J.M."/>
            <person name="Danks G."/>
            <person name="Poulain J."/>
            <person name="Campsteijn C."/>
            <person name="Adamski M."/>
            <person name="Cross I."/>
            <person name="Yadetie F."/>
            <person name="Muffato M."/>
            <person name="Louis A."/>
            <person name="Butcher S."/>
            <person name="Tsagkogeorga G."/>
            <person name="Konrad A."/>
            <person name="Singh S."/>
            <person name="Jensen M.F."/>
            <person name="Cong E.H."/>
            <person name="Eikeseth-Otteraa H."/>
            <person name="Noel B."/>
            <person name="Anthouard V."/>
            <person name="Porcel B.M."/>
            <person name="Kachouri-Lafond R."/>
            <person name="Nishino A."/>
            <person name="Ugolini M."/>
            <person name="Chourrout P."/>
            <person name="Nishida H."/>
            <person name="Aasland R."/>
            <person name="Huzurbazar S."/>
            <person name="Westhof E."/>
            <person name="Delsuc F."/>
            <person name="Lehrach H."/>
            <person name="Reinhardt R."/>
            <person name="Weissenbach J."/>
            <person name="Roy S.W."/>
            <person name="Artiguenave F."/>
            <person name="Postlethwait J.H."/>
            <person name="Manak J.R."/>
            <person name="Thompson E.M."/>
            <person name="Jaillon O."/>
            <person name="Du Pasquier L."/>
            <person name="Boudinot P."/>
            <person name="Liberles D.A."/>
            <person name="Volff J.N."/>
            <person name="Philippe H."/>
            <person name="Lenhard B."/>
            <person name="Roest Crollius H."/>
            <person name="Wincker P."/>
            <person name="Chourrout D."/>
        </authorList>
    </citation>
    <scope>NUCLEOTIDE SEQUENCE [LARGE SCALE GENOMIC DNA]</scope>
</reference>
<evidence type="ECO:0000256" key="1">
    <source>
        <dbReference type="SAM" id="MobiDB-lite"/>
    </source>
</evidence>
<dbReference type="OrthoDB" id="10636484at2759"/>
<feature type="region of interest" description="Disordered" evidence="1">
    <location>
        <begin position="266"/>
        <end position="291"/>
    </location>
</feature>
<evidence type="ECO:0000313" key="2">
    <source>
        <dbReference type="EMBL" id="CBY10123.1"/>
    </source>
</evidence>
<feature type="region of interest" description="Disordered" evidence="1">
    <location>
        <begin position="560"/>
        <end position="606"/>
    </location>
</feature>
<accession>E4XHH5</accession>
<evidence type="ECO:0000313" key="3">
    <source>
        <dbReference type="Proteomes" id="UP000001307"/>
    </source>
</evidence>
<keyword evidence="3" id="KW-1185">Reference proteome</keyword>
<dbReference type="AlphaFoldDB" id="E4XHH5"/>
<dbReference type="Proteomes" id="UP000001307">
    <property type="component" value="Unassembled WGS sequence"/>
</dbReference>
<feature type="compositionally biased region" description="Basic and acidic residues" evidence="1">
    <location>
        <begin position="266"/>
        <end position="279"/>
    </location>
</feature>
<dbReference type="InParanoid" id="E4XHH5"/>
<feature type="region of interest" description="Disordered" evidence="1">
    <location>
        <begin position="83"/>
        <end position="107"/>
    </location>
</feature>
<protein>
    <submittedName>
        <fullName evidence="2">Uncharacterized protein</fullName>
    </submittedName>
</protein>
<proteinExistence type="predicted"/>
<name>E4XHH5_OIKDI</name>
<feature type="compositionally biased region" description="Basic and acidic residues" evidence="1">
    <location>
        <begin position="123"/>
        <end position="140"/>
    </location>
</feature>
<dbReference type="EMBL" id="FN653051">
    <property type="protein sequence ID" value="CBY10123.1"/>
    <property type="molecule type" value="Genomic_DNA"/>
</dbReference>
<feature type="compositionally biased region" description="Basic and acidic residues" evidence="1">
    <location>
        <begin position="582"/>
        <end position="605"/>
    </location>
</feature>
<organism evidence="2">
    <name type="scientific">Oikopleura dioica</name>
    <name type="common">Tunicate</name>
    <dbReference type="NCBI Taxonomy" id="34765"/>
    <lineage>
        <taxon>Eukaryota</taxon>
        <taxon>Metazoa</taxon>
        <taxon>Chordata</taxon>
        <taxon>Tunicata</taxon>
        <taxon>Appendicularia</taxon>
        <taxon>Copelata</taxon>
        <taxon>Oikopleuridae</taxon>
        <taxon>Oikopleura</taxon>
    </lineage>
</organism>
<feature type="region of interest" description="Disordered" evidence="1">
    <location>
        <begin position="119"/>
        <end position="242"/>
    </location>
</feature>
<gene>
    <name evidence="2" type="ORF">GSOID_T00010952001</name>
</gene>
<sequence length="758" mass="86443">MPKLKSFQQRKFARIQGVAHLNPMDLIDSSNSDEDVDFNKKLKGKYNIQKIPGAHVPTGTYADTVNTEEDCNSYSNEIKEEIVEKNPICDQESKKEPISQESEGWGDLENLVLEPVMTLETPDFLKNEDSSPEQFGERKMRPMSSTPIPLDDEIRNSSSQESPHDLLNQTGTSSSNSGSSLTFDEQAADHQRENSISIPKSSFNFNNCKYENEELPSESTGKIKEKEETPQWSDSEDENKRQEIFTKAVSSVDHFHRESIAEVKEEKSSQYVEEEKVEQSGEFSWSDSEEEVKEVRKEEVRSDSEEEMHGIDELRSVEEIKEEKIKQDEDCGIFTARTKMMIRAHLISTKGATAWQLRGFLESQMGMRCGTVDKFEKDLQCFPDLLKIKGLNANGENIWIAEVTESTNHIAKLIGKAKCDQNKKKKLMTKVVKPPPKFSPVISKPKSFETRFQKDFRAFPQKTFTKTNSCFKNFKTQDSRIQNGATNQFSGDERTVTLEGSYPFAKNTKKNDNWSRKPQRDDSEQSDDWSAEKKPPKKFGWGNGNSQFYQEKYDRAPSAYGNSNGKWPPRKPWKDAPVSRSRFSEVDERMKEKPAKEDKPNEHPMHQLAAPSKFDEARKIWSSEADPIKELFFNACFAKKGTIDFEELREIFNEKFCQTVYGFEKVTGYKFFQILGMYPGDFAVDGNRVIALNSNGSHFIANFSADITMKLAQQQLVPQQPGMYAVSTALTRSPTPRGYIFHPASSSRANNHHIGPHG</sequence>
<feature type="region of interest" description="Disordered" evidence="1">
    <location>
        <begin position="501"/>
        <end position="546"/>
    </location>
</feature>
<feature type="compositionally biased region" description="Basic and acidic residues" evidence="1">
    <location>
        <begin position="509"/>
        <end position="523"/>
    </location>
</feature>